<dbReference type="AlphaFoldDB" id="A0A841E3J7"/>
<name>A0A841E3J7_9ACTN</name>
<reference evidence="1 2" key="1">
    <citation type="submission" date="2020-08" db="EMBL/GenBank/DDBJ databases">
        <title>Sequencing the genomes of 1000 actinobacteria strains.</title>
        <authorList>
            <person name="Klenk H.-P."/>
        </authorList>
    </citation>
    <scope>NUCLEOTIDE SEQUENCE [LARGE SCALE GENOMIC DNA]</scope>
    <source>
        <strain evidence="1 2">DSM 44593</strain>
    </source>
</reference>
<organism evidence="1 2">
    <name type="scientific">Streptomonospora salina</name>
    <dbReference type="NCBI Taxonomy" id="104205"/>
    <lineage>
        <taxon>Bacteria</taxon>
        <taxon>Bacillati</taxon>
        <taxon>Actinomycetota</taxon>
        <taxon>Actinomycetes</taxon>
        <taxon>Streptosporangiales</taxon>
        <taxon>Nocardiopsidaceae</taxon>
        <taxon>Streptomonospora</taxon>
    </lineage>
</organism>
<keyword evidence="2" id="KW-1185">Reference proteome</keyword>
<evidence type="ECO:0000313" key="2">
    <source>
        <dbReference type="Proteomes" id="UP000578077"/>
    </source>
</evidence>
<dbReference type="EMBL" id="JACHLY010000001">
    <property type="protein sequence ID" value="MBB5998417.1"/>
    <property type="molecule type" value="Genomic_DNA"/>
</dbReference>
<dbReference type="Proteomes" id="UP000578077">
    <property type="component" value="Unassembled WGS sequence"/>
</dbReference>
<comment type="caution">
    <text evidence="1">The sequence shown here is derived from an EMBL/GenBank/DDBJ whole genome shotgun (WGS) entry which is preliminary data.</text>
</comment>
<sequence length="67" mass="7573">MGYEAEPGGRQRLPGGCLWRPCRRRSATTDHHGHPERAGGYACAGLFSPVPQWKFLYDRDGVGPRWF</sequence>
<evidence type="ECO:0000313" key="1">
    <source>
        <dbReference type="EMBL" id="MBB5998417.1"/>
    </source>
</evidence>
<protein>
    <submittedName>
        <fullName evidence="1">Uncharacterized protein</fullName>
    </submittedName>
</protein>
<proteinExistence type="predicted"/>
<accession>A0A841E3J7</accession>
<gene>
    <name evidence="1" type="ORF">HNR25_002168</name>
</gene>